<protein>
    <submittedName>
        <fullName evidence="1">Uncharacterized protein</fullName>
    </submittedName>
</protein>
<gene>
    <name evidence="1" type="ORF">KW502_10920</name>
</gene>
<comment type="caution">
    <text evidence="1">The sequence shown here is derived from an EMBL/GenBank/DDBJ whole genome shotgun (WGS) entry which is preliminary data.</text>
</comment>
<evidence type="ECO:0000313" key="2">
    <source>
        <dbReference type="Proteomes" id="UP000719267"/>
    </source>
</evidence>
<proteinExistence type="predicted"/>
<dbReference type="EMBL" id="JAHWDF010000011">
    <property type="protein sequence ID" value="MBW2962312.1"/>
    <property type="molecule type" value="Genomic_DNA"/>
</dbReference>
<organism evidence="1 2">
    <name type="scientific">Mesonia aestuariivivens</name>
    <dbReference type="NCBI Taxonomy" id="2796128"/>
    <lineage>
        <taxon>Bacteria</taxon>
        <taxon>Pseudomonadati</taxon>
        <taxon>Bacteroidota</taxon>
        <taxon>Flavobacteriia</taxon>
        <taxon>Flavobacteriales</taxon>
        <taxon>Flavobacteriaceae</taxon>
        <taxon>Mesonia</taxon>
    </lineage>
</organism>
<reference evidence="1 2" key="1">
    <citation type="submission" date="2021-07" db="EMBL/GenBank/DDBJ databases">
        <title>Mesonia aestuariivivens sp. nov., isolated from a tidal flat.</title>
        <authorList>
            <person name="Kim Y.-O."/>
            <person name="Yoon J.-H."/>
        </authorList>
    </citation>
    <scope>NUCLEOTIDE SEQUENCE [LARGE SCALE GENOMIC DNA]</scope>
    <source>
        <strain evidence="1 2">JHPTF-M18</strain>
    </source>
</reference>
<dbReference type="Proteomes" id="UP000719267">
    <property type="component" value="Unassembled WGS sequence"/>
</dbReference>
<accession>A0ABS6W456</accession>
<evidence type="ECO:0000313" key="1">
    <source>
        <dbReference type="EMBL" id="MBW2962312.1"/>
    </source>
</evidence>
<sequence length="117" mass="13767">MKETVYLKDVLEEMRTPNKEGRAIKFDIAVRSFNKFSKEGGKFYRYENAKLVMNEKGNDPDSIYALQNFKPSEKREIVKKNPNHFSNKTRNIKLENGNIKKINIKYIIEFNGKHVIP</sequence>
<keyword evidence="2" id="KW-1185">Reference proteome</keyword>
<dbReference type="RefSeq" id="WP_219040596.1">
    <property type="nucleotide sequence ID" value="NZ_JAHWDF010000011.1"/>
</dbReference>
<name>A0ABS6W456_9FLAO</name>